<dbReference type="OrthoDB" id="4158087at2759"/>
<reference evidence="2" key="1">
    <citation type="submission" date="2020-06" db="EMBL/GenBank/DDBJ databases">
        <title>A chromosome-scale genome assembly of Talaromyces rugulosus W13939.</title>
        <authorList>
            <person name="Wang B."/>
            <person name="Guo L."/>
            <person name="Ye K."/>
            <person name="Wang L."/>
        </authorList>
    </citation>
    <scope>NUCLEOTIDE SEQUENCE [LARGE SCALE GENOMIC DNA]</scope>
    <source>
        <strain evidence="2">W13939</strain>
    </source>
</reference>
<dbReference type="EMBL" id="CP055903">
    <property type="protein sequence ID" value="QKX64550.1"/>
    <property type="molecule type" value="Genomic_DNA"/>
</dbReference>
<sequence length="409" mass="46729">MNKDFKFIDGTKTDKSTRRVALSHAMKGKNTGKTHQRRSRLDRDFTFVVEAVYPSVLCLSLDRIKSYWIQMMYIDRTSYHCSLALMATLNGFVFDREAESLEAVHHLGKAVGLINQKLDTAEALSNSSISVVNFLIIREMFRDEQYSAEIHLKGLQKMVRLRGGLSRLEGDRTLVLKISKTDIDYAFRYGTPTGFYRDGIAQAAKEMALNKFIIIADYSVCSGTNFDKIDPFLLRILLDIIGLAHWFNRDDKRHKADPDMLQEAIVSVCYRLVRFHALGNPPLESKLDAAYHIGLIAFMTTLFLQFDGRRFLRYSLVSRCLKDIIERGLEGCDSDSLLWLLFIGGISVLEAADQRWVLLEIAHMVQFLGIESWVQLRQLLIKFPWIGAIHDEPGKALWETVMTSSIENS</sequence>
<evidence type="ECO:0008006" key="3">
    <source>
        <dbReference type="Google" id="ProtNLM"/>
    </source>
</evidence>
<dbReference type="Proteomes" id="UP000509510">
    <property type="component" value="Chromosome VI"/>
</dbReference>
<dbReference type="AlphaFoldDB" id="A0A7H8RDI5"/>
<dbReference type="PANTHER" id="PTHR37540">
    <property type="entry name" value="TRANSCRIPTION FACTOR (ACR-2), PUTATIVE-RELATED-RELATED"/>
    <property type="match status" value="1"/>
</dbReference>
<keyword evidence="2" id="KW-1185">Reference proteome</keyword>
<dbReference type="RefSeq" id="XP_035350723.1">
    <property type="nucleotide sequence ID" value="XM_035494830.1"/>
</dbReference>
<dbReference type="KEGG" id="trg:TRUGW13939_11725"/>
<name>A0A7H8RDI5_TALRU</name>
<gene>
    <name evidence="1" type="ORF">TRUGW13939_11725</name>
</gene>
<dbReference type="GeneID" id="55999202"/>
<evidence type="ECO:0000313" key="2">
    <source>
        <dbReference type="Proteomes" id="UP000509510"/>
    </source>
</evidence>
<organism evidence="1 2">
    <name type="scientific">Talaromyces rugulosus</name>
    <name type="common">Penicillium rugulosum</name>
    <dbReference type="NCBI Taxonomy" id="121627"/>
    <lineage>
        <taxon>Eukaryota</taxon>
        <taxon>Fungi</taxon>
        <taxon>Dikarya</taxon>
        <taxon>Ascomycota</taxon>
        <taxon>Pezizomycotina</taxon>
        <taxon>Eurotiomycetes</taxon>
        <taxon>Eurotiomycetidae</taxon>
        <taxon>Eurotiales</taxon>
        <taxon>Trichocomaceae</taxon>
        <taxon>Talaromyces</taxon>
        <taxon>Talaromyces sect. Islandici</taxon>
    </lineage>
</organism>
<proteinExistence type="predicted"/>
<dbReference type="PANTHER" id="PTHR37540:SF9">
    <property type="entry name" value="ZN(2)-C6 FUNGAL-TYPE DOMAIN-CONTAINING PROTEIN"/>
    <property type="match status" value="1"/>
</dbReference>
<evidence type="ECO:0000313" key="1">
    <source>
        <dbReference type="EMBL" id="QKX64550.1"/>
    </source>
</evidence>
<protein>
    <recommendedName>
        <fullName evidence="3">Transcription factor domain-containing protein</fullName>
    </recommendedName>
</protein>
<accession>A0A7H8RDI5</accession>